<dbReference type="SUPFAM" id="SSF109709">
    <property type="entry name" value="KorB DNA-binding domain-like"/>
    <property type="match status" value="1"/>
</dbReference>
<dbReference type="PANTHER" id="PTHR38973">
    <property type="entry name" value="PLASMID PARTITIONING CONTROL PROTEIN-RELATED"/>
    <property type="match status" value="1"/>
</dbReference>
<dbReference type="InterPro" id="IPR014884">
    <property type="entry name" value="ParB_fam_C"/>
</dbReference>
<dbReference type="PANTHER" id="PTHR38973:SF1">
    <property type="entry name" value="PLASMID PARTITION PROTEIN B"/>
    <property type="match status" value="1"/>
</dbReference>
<evidence type="ECO:0000259" key="3">
    <source>
        <dbReference type="Pfam" id="PF08775"/>
    </source>
</evidence>
<evidence type="ECO:0000256" key="1">
    <source>
        <dbReference type="ARBA" id="ARBA00023125"/>
    </source>
</evidence>
<dbReference type="HOGENOM" id="CLU_065144_0_0_6"/>
<dbReference type="Pfam" id="PF08775">
    <property type="entry name" value="ParB"/>
    <property type="match status" value="1"/>
</dbReference>
<feature type="region of interest" description="Disordered" evidence="2">
    <location>
        <begin position="1"/>
        <end position="20"/>
    </location>
</feature>
<accession>V5H2S2</accession>
<feature type="domain" description="ParB protein family C-terminal" evidence="3">
    <location>
        <begin position="234"/>
        <end position="343"/>
    </location>
</feature>
<evidence type="ECO:0000313" key="4">
    <source>
        <dbReference type="EMBL" id="GAD31377.1"/>
    </source>
</evidence>
<dbReference type="Gene3D" id="1.10.10.2830">
    <property type="match status" value="1"/>
</dbReference>
<sequence>MAKKKAVIGLTDNQPGADESKRNLAKANLESLPEQLRRDLEITDTGLHEYLVKKFGIEATSNEVEWILESGKKETFIEVKLSYEQVKNETYVDFQVNGRDQELLNQNNLSDLSTLDFQQFYPAIGCRVENLINILDGSRRRAYFLLKKGAIRSFTVLLAQGNISESDAKALAKSLQSAKEHNLYEIGKRCELYKDAGLKSQEEIAKALGISRTKVTRAMQAASIGRDLYHLFNDINELTVKDYAALTKVEKALASREDRAELLSNVESGLDRDVKEILDALRQLIMTVPKKQAPAVSVTSLVEFDDKNRHARKKVKGRNVNYEFGRLSASEQDHIDKAIQSALDELFGNT</sequence>
<evidence type="ECO:0000313" key="5">
    <source>
        <dbReference type="Proteomes" id="UP000030675"/>
    </source>
</evidence>
<dbReference type="eggNOG" id="COG1475">
    <property type="taxonomic scope" value="Bacteria"/>
</dbReference>
<gene>
    <name evidence="4" type="ORF">PLEI_3035</name>
</gene>
<organism evidence="4 5">
    <name type="scientific">Photobacterium leiognathi lrivu.4.1</name>
    <dbReference type="NCBI Taxonomy" id="1248232"/>
    <lineage>
        <taxon>Bacteria</taxon>
        <taxon>Pseudomonadati</taxon>
        <taxon>Pseudomonadota</taxon>
        <taxon>Gammaproteobacteria</taxon>
        <taxon>Vibrionales</taxon>
        <taxon>Vibrionaceae</taxon>
        <taxon>Photobacterium</taxon>
    </lineage>
</organism>
<name>V5H2S2_PHOLE</name>
<dbReference type="EMBL" id="DF196820">
    <property type="protein sequence ID" value="GAD31377.1"/>
    <property type="molecule type" value="Genomic_DNA"/>
</dbReference>
<reference evidence="5" key="1">
    <citation type="submission" date="2012-12" db="EMBL/GenBank/DDBJ databases">
        <title>Genome Sequence of Photobacterium leiognathi lrivu.4.1.</title>
        <authorList>
            <person name="Urbanczyk H."/>
            <person name="Ogura Y."/>
            <person name="Hayashi T."/>
            <person name="Dunlap P.V."/>
        </authorList>
    </citation>
    <scope>NUCLEOTIDE SEQUENCE [LARGE SCALE GENOMIC DNA]</scope>
    <source>
        <strain evidence="5">lrivu.4.1</strain>
    </source>
</reference>
<dbReference type="RefSeq" id="WP_023934213.1">
    <property type="nucleotide sequence ID" value="NZ_DF196820.1"/>
</dbReference>
<dbReference type="AlphaFoldDB" id="V5H2S2"/>
<dbReference type="Proteomes" id="UP000030675">
    <property type="component" value="Unassembled WGS sequence"/>
</dbReference>
<protein>
    <submittedName>
        <fullName evidence="4">Plasmid partition protein, ParB</fullName>
    </submittedName>
</protein>
<dbReference type="GO" id="GO:0003677">
    <property type="term" value="F:DNA binding"/>
    <property type="evidence" value="ECO:0007669"/>
    <property type="project" value="UniProtKB-KW"/>
</dbReference>
<evidence type="ECO:0000256" key="2">
    <source>
        <dbReference type="SAM" id="MobiDB-lite"/>
    </source>
</evidence>
<proteinExistence type="predicted"/>
<keyword evidence="1" id="KW-0238">DNA-binding</keyword>